<evidence type="ECO:0000256" key="1">
    <source>
        <dbReference type="SAM" id="MobiDB-lite"/>
    </source>
</evidence>
<accession>A0A2T7CTS1</accession>
<evidence type="ECO:0000313" key="2">
    <source>
        <dbReference type="EMBL" id="PUZ46724.1"/>
    </source>
</evidence>
<dbReference type="Proteomes" id="UP000244336">
    <property type="component" value="Chromosome 7"/>
</dbReference>
<keyword evidence="3" id="KW-1185">Reference proteome</keyword>
<evidence type="ECO:0000313" key="3">
    <source>
        <dbReference type="Proteomes" id="UP000244336"/>
    </source>
</evidence>
<organism evidence="2 3">
    <name type="scientific">Panicum hallii var. hallii</name>
    <dbReference type="NCBI Taxonomy" id="1504633"/>
    <lineage>
        <taxon>Eukaryota</taxon>
        <taxon>Viridiplantae</taxon>
        <taxon>Streptophyta</taxon>
        <taxon>Embryophyta</taxon>
        <taxon>Tracheophyta</taxon>
        <taxon>Spermatophyta</taxon>
        <taxon>Magnoliopsida</taxon>
        <taxon>Liliopsida</taxon>
        <taxon>Poales</taxon>
        <taxon>Poaceae</taxon>
        <taxon>PACMAD clade</taxon>
        <taxon>Panicoideae</taxon>
        <taxon>Panicodae</taxon>
        <taxon>Paniceae</taxon>
        <taxon>Panicinae</taxon>
        <taxon>Panicum</taxon>
        <taxon>Panicum sect. Panicum</taxon>
    </lineage>
</organism>
<gene>
    <name evidence="2" type="ORF">GQ55_7G104800</name>
</gene>
<dbReference type="Gramene" id="PUZ46724">
    <property type="protein sequence ID" value="PUZ46724"/>
    <property type="gene ID" value="GQ55_7G104800"/>
</dbReference>
<protein>
    <submittedName>
        <fullName evidence="2">Uncharacterized protein</fullName>
    </submittedName>
</protein>
<reference evidence="2 3" key="1">
    <citation type="submission" date="2018-04" db="EMBL/GenBank/DDBJ databases">
        <title>WGS assembly of Panicum hallii var. hallii HAL2.</title>
        <authorList>
            <person name="Lovell J."/>
            <person name="Jenkins J."/>
            <person name="Lowry D."/>
            <person name="Mamidi S."/>
            <person name="Sreedasyam A."/>
            <person name="Weng X."/>
            <person name="Barry K."/>
            <person name="Bonette J."/>
            <person name="Campitelli B."/>
            <person name="Daum C."/>
            <person name="Gordon S."/>
            <person name="Gould B."/>
            <person name="Lipzen A."/>
            <person name="MacQueen A."/>
            <person name="Palacio-Mejia J."/>
            <person name="Plott C."/>
            <person name="Shakirov E."/>
            <person name="Shu S."/>
            <person name="Yoshinaga Y."/>
            <person name="Zane M."/>
            <person name="Rokhsar D."/>
            <person name="Grimwood J."/>
            <person name="Schmutz J."/>
            <person name="Juenger T."/>
        </authorList>
    </citation>
    <scope>NUCLEOTIDE SEQUENCE [LARGE SCALE GENOMIC DNA]</scope>
    <source>
        <strain evidence="3">cv. HAL2</strain>
    </source>
</reference>
<sequence>MGSNQSHGRMVQLSTAPSSSNPIGHRLKGWEDQKTRNRCQAPYPWRITGGTNRDNLGLSAP</sequence>
<dbReference type="AlphaFoldDB" id="A0A2T7CTS1"/>
<dbReference type="EMBL" id="CM009755">
    <property type="protein sequence ID" value="PUZ46724.1"/>
    <property type="molecule type" value="Genomic_DNA"/>
</dbReference>
<name>A0A2T7CTS1_9POAL</name>
<proteinExistence type="predicted"/>
<feature type="compositionally biased region" description="Polar residues" evidence="1">
    <location>
        <begin position="1"/>
        <end position="22"/>
    </location>
</feature>
<feature type="region of interest" description="Disordered" evidence="1">
    <location>
        <begin position="1"/>
        <end position="61"/>
    </location>
</feature>